<name>A0ABX9ASX0_9ENTR</name>
<gene>
    <name evidence="2" type="ORF">K6K13_10405</name>
</gene>
<evidence type="ECO:0000256" key="1">
    <source>
        <dbReference type="SAM" id="SignalP"/>
    </source>
</evidence>
<dbReference type="Pfam" id="PF07383">
    <property type="entry name" value="DUF1496"/>
    <property type="match status" value="1"/>
</dbReference>
<evidence type="ECO:0000313" key="2">
    <source>
        <dbReference type="EMBL" id="QZN97679.1"/>
    </source>
</evidence>
<dbReference type="Proteomes" id="UP000825886">
    <property type="component" value="Chromosome"/>
</dbReference>
<accession>A0ABX9ASX0</accession>
<feature type="signal peptide" evidence="1">
    <location>
        <begin position="1"/>
        <end position="20"/>
    </location>
</feature>
<keyword evidence="3" id="KW-1185">Reference proteome</keyword>
<reference evidence="2 3" key="1">
    <citation type="submission" date="2021-08" db="EMBL/GenBank/DDBJ databases">
        <title>Culture and genomic analysis of Symbiopectobacterium purcellii sp. nov. gen. nov., isolated from the leafhopper Empoasca decipiens.</title>
        <authorList>
            <person name="Nadal-Jimenez P."/>
            <person name="Siozios S."/>
            <person name="Halliday N."/>
            <person name="Camara M."/>
            <person name="Hurst G.D.D."/>
        </authorList>
    </citation>
    <scope>NUCLEOTIDE SEQUENCE [LARGE SCALE GENOMIC DNA]</scope>
    <source>
        <strain evidence="2 3">SyEd1</strain>
    </source>
</reference>
<sequence length="107" mass="11792">MKSSQVMLFVGALVSLPVWAQSAATTLPVPSRGNTDIVVGVPPSVIWGDNNGSTRREPQNNCMRCCVFENRNYTEGAVVRTEGVLLQCTRDRQTLGTNNLIWQVLKQ</sequence>
<dbReference type="RefSeq" id="WP_222160715.1">
    <property type="nucleotide sequence ID" value="NZ_CP081864.1"/>
</dbReference>
<keyword evidence="1" id="KW-0732">Signal</keyword>
<proteinExistence type="predicted"/>
<organism evidence="2 3">
    <name type="scientific">Symbiopectobacterium purcellii</name>
    <dbReference type="NCBI Taxonomy" id="2871826"/>
    <lineage>
        <taxon>Bacteria</taxon>
        <taxon>Pseudomonadati</taxon>
        <taxon>Pseudomonadota</taxon>
        <taxon>Gammaproteobacteria</taxon>
        <taxon>Enterobacterales</taxon>
        <taxon>Enterobacteriaceae</taxon>
    </lineage>
</organism>
<dbReference type="EMBL" id="CP081864">
    <property type="protein sequence ID" value="QZN97679.1"/>
    <property type="molecule type" value="Genomic_DNA"/>
</dbReference>
<dbReference type="InterPro" id="IPR009971">
    <property type="entry name" value="DUF1496"/>
</dbReference>
<feature type="chain" id="PRO_5046170321" evidence="1">
    <location>
        <begin position="21"/>
        <end position="107"/>
    </location>
</feature>
<protein>
    <submittedName>
        <fullName evidence="2">YnjH family protein</fullName>
    </submittedName>
</protein>
<evidence type="ECO:0000313" key="3">
    <source>
        <dbReference type="Proteomes" id="UP000825886"/>
    </source>
</evidence>